<reference evidence="4 5" key="1">
    <citation type="submission" date="2015-08" db="EMBL/GenBank/DDBJ databases">
        <title>Ancestral chromatin configuration constrains chromatin evolution on differentiating sex chromosomes in Drosophila.</title>
        <authorList>
            <person name="Zhou Q."/>
            <person name="Bachtrog D."/>
        </authorList>
    </citation>
    <scope>NUCLEOTIDE SEQUENCE [LARGE SCALE GENOMIC DNA]</scope>
    <source>
        <tissue evidence="4">Whole larvae</tissue>
    </source>
</reference>
<dbReference type="Proteomes" id="UP000494163">
    <property type="component" value="Chromosome 2R"/>
</dbReference>
<feature type="domain" description="Protein TsetseEP" evidence="3">
    <location>
        <begin position="49"/>
        <end position="165"/>
    </location>
</feature>
<dbReference type="AlphaFoldDB" id="A0A0M5J2Z0"/>
<dbReference type="EMBL" id="CP012524">
    <property type="protein sequence ID" value="ALC42156.1"/>
    <property type="molecule type" value="Genomic_DNA"/>
</dbReference>
<feature type="chain" id="PRO_5005803646" evidence="2">
    <location>
        <begin position="21"/>
        <end position="235"/>
    </location>
</feature>
<dbReference type="STRING" id="30019.A0A0M5J2Z0"/>
<evidence type="ECO:0000256" key="1">
    <source>
        <dbReference type="SAM" id="MobiDB-lite"/>
    </source>
</evidence>
<proteinExistence type="predicted"/>
<evidence type="ECO:0000313" key="5">
    <source>
        <dbReference type="Proteomes" id="UP000494163"/>
    </source>
</evidence>
<feature type="signal peptide" evidence="2">
    <location>
        <begin position="1"/>
        <end position="20"/>
    </location>
</feature>
<evidence type="ECO:0000256" key="2">
    <source>
        <dbReference type="SAM" id="SignalP"/>
    </source>
</evidence>
<sequence>MQLFTRVLLLSALALGLSVASEVVDKQSLLRMVFSQMRFDERALSPAEQTCINLYNNATNHLGEQLANSTSNCEDAANRTTVNNYRASNSSVNDVRNKQLQLIKALQTCQNMTDNKMYLNCTTANFDSNLYLLDSANILAYETESQYAANMTVVDAVRSSCISSAVSHSKTQSIQAANDYDACIEKTKQQRDLLAAQPKPAEHEQKPEKPVKQEESKEPQPAKKPELEVAVPAKV</sequence>
<protein>
    <submittedName>
        <fullName evidence="4">CG5084</fullName>
    </submittedName>
</protein>
<evidence type="ECO:0000313" key="4">
    <source>
        <dbReference type="EMBL" id="ALC42156.1"/>
    </source>
</evidence>
<organism evidence="4 5">
    <name type="scientific">Drosophila busckii</name>
    <name type="common">Fruit fly</name>
    <dbReference type="NCBI Taxonomy" id="30019"/>
    <lineage>
        <taxon>Eukaryota</taxon>
        <taxon>Metazoa</taxon>
        <taxon>Ecdysozoa</taxon>
        <taxon>Arthropoda</taxon>
        <taxon>Hexapoda</taxon>
        <taxon>Insecta</taxon>
        <taxon>Pterygota</taxon>
        <taxon>Neoptera</taxon>
        <taxon>Endopterygota</taxon>
        <taxon>Diptera</taxon>
        <taxon>Brachycera</taxon>
        <taxon>Muscomorpha</taxon>
        <taxon>Ephydroidea</taxon>
        <taxon>Drosophilidae</taxon>
        <taxon>Drosophila</taxon>
    </lineage>
</organism>
<keyword evidence="5" id="KW-1185">Reference proteome</keyword>
<evidence type="ECO:0000259" key="3">
    <source>
        <dbReference type="Pfam" id="PF05267"/>
    </source>
</evidence>
<dbReference type="OrthoDB" id="8069575at2759"/>
<feature type="compositionally biased region" description="Basic and acidic residues" evidence="1">
    <location>
        <begin position="200"/>
        <end position="227"/>
    </location>
</feature>
<keyword evidence="2" id="KW-0732">Signal</keyword>
<name>A0A0M5J2Z0_DROBS</name>
<accession>A0A0M5J2Z0</accession>
<dbReference type="Pfam" id="PF05267">
    <property type="entry name" value="DUF725"/>
    <property type="match status" value="1"/>
</dbReference>
<gene>
    <name evidence="4" type="ORF">Dbus_chr2Rg1735</name>
</gene>
<dbReference type="OMA" id="ASAWPRM"/>
<dbReference type="InterPro" id="IPR007931">
    <property type="entry name" value="TsetseEP"/>
</dbReference>
<feature type="region of interest" description="Disordered" evidence="1">
    <location>
        <begin position="189"/>
        <end position="235"/>
    </location>
</feature>